<gene>
    <name evidence="1" type="ORF">GFSPODELE1_LOCUS4709</name>
</gene>
<evidence type="ECO:0000313" key="1">
    <source>
        <dbReference type="EMBL" id="CAL1703754.1"/>
    </source>
</evidence>
<name>A0ABP1D9Y0_9APHY</name>
<reference evidence="2" key="1">
    <citation type="submission" date="2024-04" db="EMBL/GenBank/DDBJ databases">
        <authorList>
            <person name="Shaw F."/>
            <person name="Minotto A."/>
        </authorList>
    </citation>
    <scope>NUCLEOTIDE SEQUENCE [LARGE SCALE GENOMIC DNA]</scope>
</reference>
<protein>
    <submittedName>
        <fullName evidence="1">Uncharacterized protein</fullName>
    </submittedName>
</protein>
<dbReference type="EMBL" id="OZ037946">
    <property type="protein sequence ID" value="CAL1703754.1"/>
    <property type="molecule type" value="Genomic_DNA"/>
</dbReference>
<accession>A0ABP1D9Y0</accession>
<evidence type="ECO:0000313" key="2">
    <source>
        <dbReference type="Proteomes" id="UP001497453"/>
    </source>
</evidence>
<organism evidence="1 2">
    <name type="scientific">Somion occarium</name>
    <dbReference type="NCBI Taxonomy" id="3059160"/>
    <lineage>
        <taxon>Eukaryota</taxon>
        <taxon>Fungi</taxon>
        <taxon>Dikarya</taxon>
        <taxon>Basidiomycota</taxon>
        <taxon>Agaricomycotina</taxon>
        <taxon>Agaricomycetes</taxon>
        <taxon>Polyporales</taxon>
        <taxon>Cerrenaceae</taxon>
        <taxon>Somion</taxon>
    </lineage>
</organism>
<sequence length="302" mass="33360">MAPFVVRVADLRSPETSKARLHPLDLSFANRAIEIGIHGKCGCATCEHAGTFCTYYQDGVLGMRVAYPSLFSMENIPKSINRHFSTNYHIDNVNRLHQLQGEARIPYEKRPCDICGKMTSVRSDAYKKHTETSACKAKAKAAQPQAASSGDKEIMHADFLAAEPAPMQMGYCSRAAPLAVENNGQIETQSSGTSGAYSAVASTEGTFTLPSDNAFFHYGSGDANGPYYSRYVPSLYHCHQFPISHPIMPYSPDISYPSYHHTINSNQYPLNLQFQSPLRSRSYDGRIVGGEFIEFNAYSQSI</sequence>
<dbReference type="Proteomes" id="UP001497453">
    <property type="component" value="Chromosome 3"/>
</dbReference>
<proteinExistence type="predicted"/>
<keyword evidence="2" id="KW-1185">Reference proteome</keyword>